<dbReference type="Pfam" id="PF05239">
    <property type="entry name" value="PRC"/>
    <property type="match status" value="1"/>
</dbReference>
<evidence type="ECO:0000259" key="1">
    <source>
        <dbReference type="Pfam" id="PF05239"/>
    </source>
</evidence>
<sequence>MLHEASRLPGLTVYTRSGKRLGVVHDVLFDTSQRIVAALLITGTTPNLVKGGANIILPYRWVQNLDDVVILRHFPDKLEFTEKEEIDEFSFDEDEDEFYDDN</sequence>
<comment type="caution">
    <text evidence="2">The sequence shown here is derived from an EMBL/GenBank/DDBJ whole genome shotgun (WGS) entry which is preliminary data.</text>
</comment>
<dbReference type="Proteomes" id="UP000183815">
    <property type="component" value="Unassembled WGS sequence"/>
</dbReference>
<dbReference type="InterPro" id="IPR027275">
    <property type="entry name" value="PRC-brl_dom"/>
</dbReference>
<dbReference type="SUPFAM" id="SSF50346">
    <property type="entry name" value="PRC-barrel domain"/>
    <property type="match status" value="1"/>
</dbReference>
<dbReference type="InterPro" id="IPR011033">
    <property type="entry name" value="PRC_barrel-like_sf"/>
</dbReference>
<proteinExistence type="predicted"/>
<organism evidence="2 3">
    <name type="scientific">Marine Group III euryarchaeote CG-Bathy1</name>
    <dbReference type="NCBI Taxonomy" id="1889001"/>
    <lineage>
        <taxon>Archaea</taxon>
        <taxon>Methanobacteriati</taxon>
        <taxon>Thermoplasmatota</taxon>
        <taxon>Thermoplasmata</taxon>
        <taxon>Candidatus Thermoprofundales</taxon>
    </lineage>
</organism>
<dbReference type="AlphaFoldDB" id="A0A1J5TK44"/>
<gene>
    <name evidence="2" type="ORF">BEU04_03195</name>
</gene>
<evidence type="ECO:0000313" key="3">
    <source>
        <dbReference type="Proteomes" id="UP000183815"/>
    </source>
</evidence>
<dbReference type="Gene3D" id="2.30.30.240">
    <property type="entry name" value="PRC-barrel domain"/>
    <property type="match status" value="1"/>
</dbReference>
<dbReference type="EMBL" id="MIYU01000020">
    <property type="protein sequence ID" value="OIR14084.1"/>
    <property type="molecule type" value="Genomic_DNA"/>
</dbReference>
<accession>A0A1J5TK44</accession>
<reference evidence="2 3" key="1">
    <citation type="submission" date="2016-08" db="EMBL/GenBank/DDBJ databases">
        <title>New Insights into Marine Group III Euryarchaeota, from dark to light.</title>
        <authorList>
            <person name="Haro-Moreno J.M."/>
            <person name="Rodriguez-Valera F."/>
            <person name="Lopez-Garcia P."/>
            <person name="Moreira D."/>
            <person name="Martin-Cuadrado A.B."/>
        </authorList>
    </citation>
    <scope>NUCLEOTIDE SEQUENCE [LARGE SCALE GENOMIC DNA]</scope>
    <source>
        <strain evidence="2">CG-Bathy1</strain>
    </source>
</reference>
<feature type="domain" description="PRC-barrel" evidence="1">
    <location>
        <begin position="4"/>
        <end position="74"/>
    </location>
</feature>
<evidence type="ECO:0000313" key="2">
    <source>
        <dbReference type="EMBL" id="OIR14084.1"/>
    </source>
</evidence>
<protein>
    <recommendedName>
        <fullName evidence="1">PRC-barrel domain-containing protein</fullName>
    </recommendedName>
</protein>
<name>A0A1J5TK44_9ARCH</name>